<feature type="compositionally biased region" description="Basic and acidic residues" evidence="11">
    <location>
        <begin position="850"/>
        <end position="865"/>
    </location>
</feature>
<dbReference type="GO" id="GO:0016787">
    <property type="term" value="F:hydrolase activity"/>
    <property type="evidence" value="ECO:0007669"/>
    <property type="project" value="UniProtKB-KW"/>
</dbReference>
<dbReference type="CDD" id="cd22476">
    <property type="entry name" value="KH-I_N4BP1"/>
    <property type="match status" value="1"/>
</dbReference>
<dbReference type="GO" id="GO:0005730">
    <property type="term" value="C:nucleolus"/>
    <property type="evidence" value="ECO:0007669"/>
    <property type="project" value="UniProtKB-SubCell"/>
</dbReference>
<feature type="domain" description="RNase NYN" evidence="12">
    <location>
        <begin position="653"/>
        <end position="805"/>
    </location>
</feature>
<dbReference type="GO" id="GO:0016605">
    <property type="term" value="C:PML body"/>
    <property type="evidence" value="ECO:0007669"/>
    <property type="project" value="UniProtKB-SubCell"/>
</dbReference>
<comment type="subcellular location">
    <subcellularLocation>
        <location evidence="1">Nucleus</location>
        <location evidence="1">PML body</location>
    </subcellularLocation>
    <subcellularLocation>
        <location evidence="2">Nucleus</location>
        <location evidence="2">Nucleolus</location>
    </subcellularLocation>
</comment>
<dbReference type="InterPro" id="IPR021869">
    <property type="entry name" value="RNase_Zc3h12_NYN"/>
</dbReference>
<keyword evidence="3" id="KW-0399">Innate immunity</keyword>
<dbReference type="Pfam" id="PF11977">
    <property type="entry name" value="RNase_Zc3h12a"/>
    <property type="match status" value="1"/>
</dbReference>
<evidence type="ECO:0000259" key="13">
    <source>
        <dbReference type="Pfam" id="PF23050"/>
    </source>
</evidence>
<dbReference type="GO" id="GO:0032435">
    <property type="term" value="P:negative regulation of proteasomal ubiquitin-dependent protein catabolic process"/>
    <property type="evidence" value="ECO:0007669"/>
    <property type="project" value="TreeGrafter"/>
</dbReference>
<evidence type="ECO:0000256" key="7">
    <source>
        <dbReference type="ARBA" id="ARBA00022884"/>
    </source>
</evidence>
<evidence type="ECO:0000256" key="10">
    <source>
        <dbReference type="ARBA" id="ARBA00039336"/>
    </source>
</evidence>
<feature type="region of interest" description="Disordered" evidence="11">
    <location>
        <begin position="551"/>
        <end position="627"/>
    </location>
</feature>
<dbReference type="InterPro" id="IPR051101">
    <property type="entry name" value="ZC3H12/N4BP1_RNase_Reg"/>
</dbReference>
<dbReference type="Gene3D" id="3.40.50.11980">
    <property type="match status" value="1"/>
</dbReference>
<keyword evidence="6" id="KW-0391">Immunity</keyword>
<reference evidence="16" key="1">
    <citation type="submission" date="2020-02" db="EMBL/GenBank/DDBJ databases">
        <title>Bird 10,000 Genomes (B10K) Project - Family phase.</title>
        <authorList>
            <person name="Zhang G."/>
        </authorList>
    </citation>
    <scope>NUCLEOTIDE SEQUENCE</scope>
    <source>
        <strain evidence="16">B10K-DU-002-40</strain>
        <tissue evidence="16">Muscle</tissue>
    </source>
</reference>
<evidence type="ECO:0000256" key="9">
    <source>
        <dbReference type="ARBA" id="ARBA00038274"/>
    </source>
</evidence>
<evidence type="ECO:0000256" key="8">
    <source>
        <dbReference type="ARBA" id="ARBA00023242"/>
    </source>
</evidence>
<dbReference type="EMBL" id="WAAE01003421">
    <property type="protein sequence ID" value="NXX26001.1"/>
    <property type="molecule type" value="Genomic_DNA"/>
</dbReference>
<feature type="compositionally biased region" description="Polar residues" evidence="11">
    <location>
        <begin position="576"/>
        <end position="595"/>
    </location>
</feature>
<keyword evidence="17" id="KW-1185">Reference proteome</keyword>
<feature type="domain" description="N4BP1 second type I KH-domain" evidence="14">
    <location>
        <begin position="90"/>
        <end position="205"/>
    </location>
</feature>
<evidence type="ECO:0000256" key="3">
    <source>
        <dbReference type="ARBA" id="ARBA00022588"/>
    </source>
</evidence>
<keyword evidence="8" id="KW-0539">Nucleus</keyword>
<dbReference type="PANTHER" id="PTHR12876">
    <property type="entry name" value="N4BP1-RELATED"/>
    <property type="match status" value="1"/>
</dbReference>
<evidence type="ECO:0000256" key="1">
    <source>
        <dbReference type="ARBA" id="ARBA00004322"/>
    </source>
</evidence>
<dbReference type="InterPro" id="IPR056630">
    <property type="entry name" value="KH_N4BP1_2nd"/>
</dbReference>
<evidence type="ECO:0000313" key="16">
    <source>
        <dbReference type="EMBL" id="NXX26001.1"/>
    </source>
</evidence>
<sequence>MAARRTPHGSTPGPRVDEFTVPAEKSRLLERSQGRIEGLFEVRLAVLGAQGDWRPALQPPNACARIWVQLAGCTKAVSSAKEYIKGLCEPELEEKEYYPKDMHCIFVGAQSLFLNSLIQDTCADVTVLEMGLLSIKGGAEAVVMAQSHVQQFVKLFENNESLLNDNESEIKKQFRQFVEAHADKYTMDLLILPSALKRELLALTQTGVSEGETGIIDLTGSESPQQLGQNSTSKVIAANRDGRADGEEARSNAGTPVTELTKQMDTVFSDAPETRFVPIKGPLLEATAFKERQSCKRRSSDEEERLSKKHFSLENDQQVKSALHKNPSDPDEVIDLVLDSCNESGGPTYCVKEGDALTEEMEYKILVNFFRTMGYSQNIVEKVIGILGQSVEPLILLEEIEKENLKFKKEHEQSSQKPRTVNLPLGNNVNNSLKLEDKGISRNKSPLKSSPTSKETKNEYHKGRGAPDTQAGAEDKIHKLICKSSSPPSKNSVLCYKQRDVYGPGKNHSSRSSNIETDGGLAFSSVQAGALKDVGFVARGSSDVQHISSKTAFQQKSAGPSTVQNSHPGSEEQLGHCSSSQVRPLHQRLSQTSRCDNPVPDRLLSSQKHPSNPDRDTVGPHPDHSVTGVQRFLDSLKKPYKLELINEPGKPYLKHIIIDGSNVAISHGLRKFFSCRGIAIAVDYFWKRGHRNITVFVPQWRTRRDPSITEQNFLTQLEDVGILSLTPARMVLGARIAAHDDRFLLHLAAKTGGVIVTNDNFREFVTESFAWREIIQKRLLQYTFAGDIFMVPDDPLGRNGPRLDDFLRSEGSSRDSWSTQKALQSSGQYYSETPFFLSKVSSSSRQPGGRVHDDCSSPWLPREDNTEPCPATPPQRSASETVQLREALIKIFPDYDQRQKIDQILADHPFMRDLNALSAMVLD</sequence>
<dbReference type="Pfam" id="PF23050">
    <property type="entry name" value="KH_N4BP1_1st"/>
    <property type="match status" value="1"/>
</dbReference>
<comment type="caution">
    <text evidence="16">The sequence shown here is derived from an EMBL/GenBank/DDBJ whole genome shotgun (WGS) entry which is preliminary data.</text>
</comment>
<dbReference type="GO" id="GO:0003723">
    <property type="term" value="F:RNA binding"/>
    <property type="evidence" value="ECO:0007669"/>
    <property type="project" value="UniProtKB-KW"/>
</dbReference>
<gene>
    <name evidence="16" type="primary">N4bp1</name>
    <name evidence="16" type="ORF">NICCHL_R06898</name>
</gene>
<dbReference type="OrthoDB" id="392925at2759"/>
<evidence type="ECO:0000256" key="6">
    <source>
        <dbReference type="ARBA" id="ARBA00022859"/>
    </source>
</evidence>
<evidence type="ECO:0000259" key="15">
    <source>
        <dbReference type="Pfam" id="PF23054"/>
    </source>
</evidence>
<evidence type="ECO:0000313" key="17">
    <source>
        <dbReference type="Proteomes" id="UP000653383"/>
    </source>
</evidence>
<dbReference type="FunFam" id="3.40.50.11980:FF:000001">
    <property type="entry name" value="ZC3H12A isoform 1"/>
    <property type="match status" value="1"/>
</dbReference>
<evidence type="ECO:0000259" key="14">
    <source>
        <dbReference type="Pfam" id="PF23052"/>
    </source>
</evidence>
<dbReference type="GO" id="GO:0031397">
    <property type="term" value="P:negative regulation of protein ubiquitination"/>
    <property type="evidence" value="ECO:0007669"/>
    <property type="project" value="TreeGrafter"/>
</dbReference>
<evidence type="ECO:0000259" key="12">
    <source>
        <dbReference type="Pfam" id="PF11977"/>
    </source>
</evidence>
<dbReference type="AlphaFoldDB" id="A0A852H897"/>
<dbReference type="PANTHER" id="PTHR12876:SF26">
    <property type="entry name" value="NEDD4-BINDING PROTEIN 1"/>
    <property type="match status" value="1"/>
</dbReference>
<keyword evidence="7" id="KW-0694">RNA-binding</keyword>
<evidence type="ECO:0000256" key="4">
    <source>
        <dbReference type="ARBA" id="ARBA00022722"/>
    </source>
</evidence>
<keyword evidence="4" id="KW-0540">Nuclease</keyword>
<dbReference type="InterPro" id="IPR056629">
    <property type="entry name" value="KH_N4BP1_1st"/>
</dbReference>
<evidence type="ECO:0000256" key="2">
    <source>
        <dbReference type="ARBA" id="ARBA00004604"/>
    </source>
</evidence>
<feature type="compositionally biased region" description="Basic and acidic residues" evidence="11">
    <location>
        <begin position="611"/>
        <end position="624"/>
    </location>
</feature>
<evidence type="ECO:0000256" key="11">
    <source>
        <dbReference type="SAM" id="MobiDB-lite"/>
    </source>
</evidence>
<dbReference type="Proteomes" id="UP000653383">
    <property type="component" value="Unassembled WGS sequence"/>
</dbReference>
<feature type="compositionally biased region" description="Polar residues" evidence="11">
    <location>
        <begin position="415"/>
        <end position="433"/>
    </location>
</feature>
<accession>A0A852H897</accession>
<feature type="domain" description="N4BP1 first type I KH-domain" evidence="13">
    <location>
        <begin position="17"/>
        <end position="89"/>
    </location>
</feature>
<protein>
    <recommendedName>
        <fullName evidence="10">NEDD4-binding protein 1</fullName>
    </recommendedName>
</protein>
<dbReference type="Pfam" id="PF23054">
    <property type="entry name" value="UBA_N4BP1_C"/>
    <property type="match status" value="1"/>
</dbReference>
<evidence type="ECO:0000256" key="5">
    <source>
        <dbReference type="ARBA" id="ARBA00022801"/>
    </source>
</evidence>
<dbReference type="GO" id="GO:0004518">
    <property type="term" value="F:nuclease activity"/>
    <property type="evidence" value="ECO:0007669"/>
    <property type="project" value="UniProtKB-KW"/>
</dbReference>
<proteinExistence type="inferred from homology"/>
<comment type="similarity">
    <text evidence="9">Belongs to the N4BP1 family.</text>
</comment>
<organism evidence="16 17">
    <name type="scientific">Nicator chloris</name>
    <dbReference type="NCBI Taxonomy" id="237433"/>
    <lineage>
        <taxon>Eukaryota</taxon>
        <taxon>Metazoa</taxon>
        <taxon>Chordata</taxon>
        <taxon>Craniata</taxon>
        <taxon>Vertebrata</taxon>
        <taxon>Euteleostomi</taxon>
        <taxon>Archelosauria</taxon>
        <taxon>Archosauria</taxon>
        <taxon>Dinosauria</taxon>
        <taxon>Saurischia</taxon>
        <taxon>Theropoda</taxon>
        <taxon>Coelurosauria</taxon>
        <taxon>Aves</taxon>
        <taxon>Neognathae</taxon>
        <taxon>Neoaves</taxon>
        <taxon>Telluraves</taxon>
        <taxon>Australaves</taxon>
        <taxon>Passeriformes</taxon>
        <taxon>Sylvioidea</taxon>
        <taxon>Pycnonotidae</taxon>
        <taxon>Nicator</taxon>
    </lineage>
</organism>
<dbReference type="CDD" id="cd09032">
    <property type="entry name" value="KH-I_N4BP1_like_rpt1"/>
    <property type="match status" value="1"/>
</dbReference>
<feature type="region of interest" description="Disordered" evidence="11">
    <location>
        <begin position="841"/>
        <end position="880"/>
    </location>
</feature>
<dbReference type="InterPro" id="IPR056578">
    <property type="entry name" value="UBA_N4BP1_C"/>
</dbReference>
<feature type="compositionally biased region" description="Polar residues" evidence="11">
    <location>
        <begin position="442"/>
        <end position="453"/>
    </location>
</feature>
<dbReference type="CDD" id="cd18728">
    <property type="entry name" value="PIN_N4BP1-like"/>
    <property type="match status" value="1"/>
</dbReference>
<feature type="non-terminal residue" evidence="16">
    <location>
        <position position="1"/>
    </location>
</feature>
<feature type="compositionally biased region" description="Polar residues" evidence="11">
    <location>
        <begin position="551"/>
        <end position="568"/>
    </location>
</feature>
<dbReference type="GO" id="GO:0045087">
    <property type="term" value="P:innate immune response"/>
    <property type="evidence" value="ECO:0007669"/>
    <property type="project" value="UniProtKB-KW"/>
</dbReference>
<feature type="non-terminal residue" evidence="16">
    <location>
        <position position="923"/>
    </location>
</feature>
<feature type="domain" description="N4BP1 C-terminal UBA" evidence="15">
    <location>
        <begin position="875"/>
        <end position="923"/>
    </location>
</feature>
<feature type="region of interest" description="Disordered" evidence="11">
    <location>
        <begin position="408"/>
        <end position="473"/>
    </location>
</feature>
<dbReference type="Pfam" id="PF23052">
    <property type="entry name" value="KH_N4BP1_2nd"/>
    <property type="match status" value="1"/>
</dbReference>
<keyword evidence="5" id="KW-0378">Hydrolase</keyword>
<name>A0A852H897_9PASS</name>